<evidence type="ECO:0000313" key="1">
    <source>
        <dbReference type="EMBL" id="CAB4126362.1"/>
    </source>
</evidence>
<reference evidence="1" key="1">
    <citation type="submission" date="2020-04" db="EMBL/GenBank/DDBJ databases">
        <authorList>
            <person name="Chiriac C."/>
            <person name="Salcher M."/>
            <person name="Ghai R."/>
            <person name="Kavagutti S V."/>
        </authorList>
    </citation>
    <scope>NUCLEOTIDE SEQUENCE</scope>
</reference>
<organism evidence="1">
    <name type="scientific">uncultured Caudovirales phage</name>
    <dbReference type="NCBI Taxonomy" id="2100421"/>
    <lineage>
        <taxon>Viruses</taxon>
        <taxon>Duplodnaviria</taxon>
        <taxon>Heunggongvirae</taxon>
        <taxon>Uroviricota</taxon>
        <taxon>Caudoviricetes</taxon>
        <taxon>Peduoviridae</taxon>
        <taxon>Maltschvirus</taxon>
        <taxon>Maltschvirus maltsch</taxon>
    </lineage>
</organism>
<name>A0A6J5KYI0_9CAUD</name>
<gene>
    <name evidence="1" type="ORF">UFOVP88_24</name>
</gene>
<accession>A0A6J5KYI0</accession>
<sequence length="219" mass="23481">MTYNPNIPAANDAPTSDQPLMQQNFLLANQYFGVDHDSYTSNANSGANRGKHNKITLVQQSIVPSPSSGTTDSVIFTKSVGGAPAPQFNYNPSSGLQQYAIPIALSTLNLSLGNSSQVNIFNFTNYPSMYGNVFIFDTTQQSRTIFSPFVWTGTACWLPGTSGTPPGSGQGQLNPSNNWKFLFPILNASSPFGGPSATLQLNKDSGTYTVNVLITAVFY</sequence>
<protein>
    <submittedName>
        <fullName evidence="1">Uncharacterized protein</fullName>
    </submittedName>
</protein>
<dbReference type="EMBL" id="LR796195">
    <property type="protein sequence ID" value="CAB4126362.1"/>
    <property type="molecule type" value="Genomic_DNA"/>
</dbReference>
<proteinExistence type="predicted"/>